<dbReference type="InterPro" id="IPR050488">
    <property type="entry name" value="Ig_Fc_receptor"/>
</dbReference>
<feature type="domain" description="Ig-like" evidence="12">
    <location>
        <begin position="12"/>
        <end position="104"/>
    </location>
</feature>
<dbReference type="InterPro" id="IPR003598">
    <property type="entry name" value="Ig_sub2"/>
</dbReference>
<evidence type="ECO:0000313" key="13">
    <source>
        <dbReference type="Ensembl" id="ENSCGRP00001026382.1"/>
    </source>
</evidence>
<dbReference type="AlphaFoldDB" id="A0A8C2N032"/>
<evidence type="ECO:0000256" key="3">
    <source>
        <dbReference type="ARBA" id="ARBA00022729"/>
    </source>
</evidence>
<reference evidence="13" key="1">
    <citation type="submission" date="2025-08" db="UniProtKB">
        <authorList>
            <consortium name="Ensembl"/>
        </authorList>
    </citation>
    <scope>IDENTIFICATION</scope>
</reference>
<keyword evidence="2" id="KW-1003">Cell membrane</keyword>
<evidence type="ECO:0000259" key="11">
    <source>
        <dbReference type="PROSITE" id="PS50287"/>
    </source>
</evidence>
<dbReference type="PANTHER" id="PTHR11481:SF69">
    <property type="entry name" value="FC RECEPTOR-LIKE S, SCAVENGER RECEPTOR"/>
    <property type="match status" value="1"/>
</dbReference>
<feature type="domain" description="Ig-like" evidence="12">
    <location>
        <begin position="110"/>
        <end position="189"/>
    </location>
</feature>
<comment type="caution">
    <text evidence="9">Lacks conserved residue(s) required for the propagation of feature annotation.</text>
</comment>
<dbReference type="InterPro" id="IPR003599">
    <property type="entry name" value="Ig_sub"/>
</dbReference>
<dbReference type="Pfam" id="PF13927">
    <property type="entry name" value="Ig_3"/>
    <property type="match status" value="2"/>
</dbReference>
<dbReference type="PROSITE" id="PS50835">
    <property type="entry name" value="IG_LIKE"/>
    <property type="match status" value="4"/>
</dbReference>
<dbReference type="GO" id="GO:0007166">
    <property type="term" value="P:cell surface receptor signaling pathway"/>
    <property type="evidence" value="ECO:0007669"/>
    <property type="project" value="TreeGrafter"/>
</dbReference>
<evidence type="ECO:0000259" key="12">
    <source>
        <dbReference type="PROSITE" id="PS50835"/>
    </source>
</evidence>
<sequence length="502" mass="54750">MLLWSLLLALAPVRVQSDWLSISVPRHAYEGDHVSISCTGEKNYDIKRLKYFKDGSHIATYSSALSYTIGNARFSDSGYYSCKADRKLFLFIDTTEKSRDARLSVQELFPAPGMTASSLQPIEGSSVTLSCNTWLPLDRATTQLQYSFFKDGNTLQSGWSSAKFTISAIRKEDSGNYWCEAMTASRSVLKRSYRSYIDVERIPVSQVSMEIQSPGGWGVEGQTLLLVCSVANGTGLITYSWHREDTEESVGKKSQRSQRAELEIAPVSESHAGGYYCTADNSYGLVQSEVVNVTVKVPVLSPLLSISVPGVLPFIGDVAELQCEDKRASPPILYWFYHENITLGNTSAPSGGKASFKLTLTAGHSGNYSCEADNGWGMKRSQVVPLNVTEPPPKVRLVNGPHACEGRVEVEQEGRWGTVCDDGWDMKDVAVVCRELGCGAAVHTPIAMLYPPAVDEALPVLIQVALCNGTEKSLAECDQVETFDCGHDEDAGAVCEVLPSTS</sequence>
<dbReference type="Ensembl" id="ENSCGRT00001030628.1">
    <property type="protein sequence ID" value="ENSCGRP00001026382.1"/>
    <property type="gene ID" value="ENSCGRG00001023718.1"/>
</dbReference>
<dbReference type="InterPro" id="IPR036179">
    <property type="entry name" value="Ig-like_dom_sf"/>
</dbReference>
<dbReference type="FunFam" id="3.10.250.10:FF:000010">
    <property type="entry name" value="T-cell differentiation antigen CD6"/>
    <property type="match status" value="1"/>
</dbReference>
<dbReference type="Gene3D" id="3.10.250.10">
    <property type="entry name" value="SRCR-like domain"/>
    <property type="match status" value="1"/>
</dbReference>
<dbReference type="SMART" id="SM00408">
    <property type="entry name" value="IGc2"/>
    <property type="match status" value="4"/>
</dbReference>
<dbReference type="FunFam" id="2.60.40.10:FF:000357">
    <property type="entry name" value="Fc receptor like 1"/>
    <property type="match status" value="2"/>
</dbReference>
<dbReference type="SMART" id="SM00202">
    <property type="entry name" value="SR"/>
    <property type="match status" value="1"/>
</dbReference>
<feature type="signal peptide" evidence="10">
    <location>
        <begin position="1"/>
        <end position="17"/>
    </location>
</feature>
<dbReference type="FunFam" id="2.60.40.10:FF:000651">
    <property type="entry name" value="Fc receptor like 1"/>
    <property type="match status" value="1"/>
</dbReference>
<accession>A0A8C2N032</accession>
<dbReference type="GO" id="GO:0004888">
    <property type="term" value="F:transmembrane signaling receptor activity"/>
    <property type="evidence" value="ECO:0007669"/>
    <property type="project" value="TreeGrafter"/>
</dbReference>
<dbReference type="SUPFAM" id="SSF56487">
    <property type="entry name" value="SRCR-like"/>
    <property type="match status" value="1"/>
</dbReference>
<dbReference type="Proteomes" id="UP000694386">
    <property type="component" value="Unplaced"/>
</dbReference>
<evidence type="ECO:0000256" key="4">
    <source>
        <dbReference type="ARBA" id="ARBA00022737"/>
    </source>
</evidence>
<gene>
    <name evidence="13" type="primary">LOC100759428</name>
</gene>
<dbReference type="PROSITE" id="PS50287">
    <property type="entry name" value="SRCR_2"/>
    <property type="match status" value="1"/>
</dbReference>
<feature type="domain" description="Ig-like" evidence="12">
    <location>
        <begin position="302"/>
        <end position="389"/>
    </location>
</feature>
<comment type="subcellular location">
    <subcellularLocation>
        <location evidence="1">Cell membrane</location>
    </subcellularLocation>
</comment>
<feature type="disulfide bond" evidence="9">
    <location>
        <begin position="467"/>
        <end position="477"/>
    </location>
</feature>
<feature type="domain" description="SRCR" evidence="11">
    <location>
        <begin position="395"/>
        <end position="496"/>
    </location>
</feature>
<dbReference type="CDD" id="cd00096">
    <property type="entry name" value="Ig"/>
    <property type="match status" value="2"/>
</dbReference>
<dbReference type="PRINTS" id="PR00258">
    <property type="entry name" value="SPERACTRCPTR"/>
</dbReference>
<reference evidence="13" key="2">
    <citation type="submission" date="2025-09" db="UniProtKB">
        <authorList>
            <consortium name="Ensembl"/>
        </authorList>
    </citation>
    <scope>IDENTIFICATION</scope>
</reference>
<dbReference type="PANTHER" id="PTHR11481">
    <property type="entry name" value="IMMUNOGLOBULIN FC RECEPTOR"/>
    <property type="match status" value="1"/>
</dbReference>
<dbReference type="Pfam" id="PF13895">
    <property type="entry name" value="Ig_2"/>
    <property type="match status" value="2"/>
</dbReference>
<evidence type="ECO:0000256" key="10">
    <source>
        <dbReference type="SAM" id="SignalP"/>
    </source>
</evidence>
<feature type="domain" description="Ig-like" evidence="12">
    <location>
        <begin position="203"/>
        <end position="292"/>
    </location>
</feature>
<protein>
    <submittedName>
        <fullName evidence="13">Fc receptor like 2</fullName>
    </submittedName>
</protein>
<dbReference type="Gene3D" id="2.60.40.10">
    <property type="entry name" value="Immunoglobulins"/>
    <property type="match status" value="4"/>
</dbReference>
<name>A0A8C2N032_CRIGR</name>
<keyword evidence="5" id="KW-0472">Membrane</keyword>
<evidence type="ECO:0000256" key="2">
    <source>
        <dbReference type="ARBA" id="ARBA00022475"/>
    </source>
</evidence>
<evidence type="ECO:0000256" key="7">
    <source>
        <dbReference type="ARBA" id="ARBA00023180"/>
    </source>
</evidence>
<evidence type="ECO:0000256" key="9">
    <source>
        <dbReference type="PROSITE-ProRule" id="PRU00196"/>
    </source>
</evidence>
<evidence type="ECO:0000256" key="8">
    <source>
        <dbReference type="ARBA" id="ARBA00023319"/>
    </source>
</evidence>
<evidence type="ECO:0000256" key="6">
    <source>
        <dbReference type="ARBA" id="ARBA00023157"/>
    </source>
</evidence>
<evidence type="ECO:0000313" key="14">
    <source>
        <dbReference type="Proteomes" id="UP000694386"/>
    </source>
</evidence>
<feature type="chain" id="PRO_5034829080" evidence="10">
    <location>
        <begin position="18"/>
        <end position="502"/>
    </location>
</feature>
<evidence type="ECO:0000256" key="1">
    <source>
        <dbReference type="ARBA" id="ARBA00004236"/>
    </source>
</evidence>
<dbReference type="InterPro" id="IPR013783">
    <property type="entry name" value="Ig-like_fold"/>
</dbReference>
<evidence type="ECO:0000256" key="5">
    <source>
        <dbReference type="ARBA" id="ARBA00023136"/>
    </source>
</evidence>
<dbReference type="SMART" id="SM00409">
    <property type="entry name" value="IG"/>
    <property type="match status" value="4"/>
</dbReference>
<keyword evidence="6 9" id="KW-1015">Disulfide bond</keyword>
<dbReference type="GO" id="GO:0009897">
    <property type="term" value="C:external side of plasma membrane"/>
    <property type="evidence" value="ECO:0007669"/>
    <property type="project" value="TreeGrafter"/>
</dbReference>
<keyword evidence="4" id="KW-0677">Repeat</keyword>
<dbReference type="PROSITE" id="PS00420">
    <property type="entry name" value="SRCR_1"/>
    <property type="match status" value="1"/>
</dbReference>
<dbReference type="SUPFAM" id="SSF48726">
    <property type="entry name" value="Immunoglobulin"/>
    <property type="match status" value="4"/>
</dbReference>
<keyword evidence="3 10" id="KW-0732">Signal</keyword>
<keyword evidence="7" id="KW-0325">Glycoprotein</keyword>
<organism evidence="13 14">
    <name type="scientific">Cricetulus griseus</name>
    <name type="common">Chinese hamster</name>
    <name type="synonym">Cricetulus barabensis griseus</name>
    <dbReference type="NCBI Taxonomy" id="10029"/>
    <lineage>
        <taxon>Eukaryota</taxon>
        <taxon>Metazoa</taxon>
        <taxon>Chordata</taxon>
        <taxon>Craniata</taxon>
        <taxon>Vertebrata</taxon>
        <taxon>Euteleostomi</taxon>
        <taxon>Mammalia</taxon>
        <taxon>Eutheria</taxon>
        <taxon>Euarchontoglires</taxon>
        <taxon>Glires</taxon>
        <taxon>Rodentia</taxon>
        <taxon>Myomorpha</taxon>
        <taxon>Muroidea</taxon>
        <taxon>Cricetidae</taxon>
        <taxon>Cricetinae</taxon>
        <taxon>Cricetulus</taxon>
    </lineage>
</organism>
<dbReference type="OMA" id="GAAKHTP"/>
<keyword evidence="8" id="KW-0393">Immunoglobulin domain</keyword>
<proteinExistence type="predicted"/>
<dbReference type="InterPro" id="IPR001190">
    <property type="entry name" value="SRCR"/>
</dbReference>
<dbReference type="InterPro" id="IPR007110">
    <property type="entry name" value="Ig-like_dom"/>
</dbReference>
<dbReference type="Pfam" id="PF00530">
    <property type="entry name" value="SRCR"/>
    <property type="match status" value="1"/>
</dbReference>
<dbReference type="InterPro" id="IPR036772">
    <property type="entry name" value="SRCR-like_dom_sf"/>
</dbReference>
<dbReference type="GO" id="GO:0006955">
    <property type="term" value="P:immune response"/>
    <property type="evidence" value="ECO:0007669"/>
    <property type="project" value="TreeGrafter"/>
</dbReference>